<keyword evidence="12" id="KW-0472">Membrane</keyword>
<sequence length="495" mass="55816">MDDAPIAIDLVIVDDDAETSCLLQRLLSQQGYRIQVADSGQQAIALILERRPGLVLLDILLPDMDGYSLCQQLKHNPLTAEIPVIVLSSLIDSVDKVKAFQVGATDYITKPFAVQEVLVRVQNQLRLAQQRQQLSQQNALLIQEVKERTQMEQALIAAEMNYRSIFENATVGIFKASATGQLLSVNPSMARLYGYGSAEEMVATVEDISRQIYLQPKRRDELAVYLDRFDKITDAESEVFRQDGTTFWVSEDIWKVWDKAGNFLHYEGIVHDISERRQMETELRQQRQQADRLLVNILPYRIAQRLKGGARTIAESLDQVSVLFADLVDFTAASSEMTPRELVKLLNEVFSMFDQLAEFHRLEKIKTIGDAYMVAGGLPSANDDHAAAIAQFALDICDAIKQFPRPDGKTFQIRVGINTGSVVAGVIGRRKFAYDLWGDTVNIASRMEATGEAQRIQVTPDLYERLKDQFQFEQRGYVAVKGRGQMLTYWLVGKL</sequence>
<dbReference type="InterPro" id="IPR013767">
    <property type="entry name" value="PAS_fold"/>
</dbReference>
<feature type="domain" description="Guanylate cyclase" evidence="22">
    <location>
        <begin position="321"/>
        <end position="448"/>
    </location>
</feature>
<evidence type="ECO:0000256" key="17">
    <source>
        <dbReference type="PROSITE-ProRule" id="PRU00169"/>
    </source>
</evidence>
<feature type="domain" description="PAS" evidence="20">
    <location>
        <begin position="158"/>
        <end position="199"/>
    </location>
</feature>
<keyword evidence="17" id="KW-0597">Phosphoprotein</keyword>
<dbReference type="GO" id="GO:0000160">
    <property type="term" value="P:phosphorelay signal transduction system"/>
    <property type="evidence" value="ECO:0007669"/>
    <property type="project" value="InterPro"/>
</dbReference>
<evidence type="ECO:0000256" key="4">
    <source>
        <dbReference type="ARBA" id="ARBA00021420"/>
    </source>
</evidence>
<dbReference type="Proteomes" id="UP000185557">
    <property type="component" value="Unassembled WGS sequence"/>
</dbReference>
<comment type="catalytic activity">
    <reaction evidence="1">
        <text>ATP = 3',5'-cyclic AMP + diphosphate</text>
        <dbReference type="Rhea" id="RHEA:15389"/>
        <dbReference type="ChEBI" id="CHEBI:30616"/>
        <dbReference type="ChEBI" id="CHEBI:33019"/>
        <dbReference type="ChEBI" id="CHEBI:58165"/>
        <dbReference type="EC" id="4.6.1.1"/>
    </reaction>
</comment>
<dbReference type="GO" id="GO:0004016">
    <property type="term" value="F:adenylate cyclase activity"/>
    <property type="evidence" value="ECO:0007669"/>
    <property type="project" value="UniProtKB-EC"/>
</dbReference>
<evidence type="ECO:0000256" key="12">
    <source>
        <dbReference type="ARBA" id="ARBA00023136"/>
    </source>
</evidence>
<keyword evidence="10" id="KW-1133">Transmembrane helix</keyword>
<organism evidence="23 24">
    <name type="scientific">Phormidium tenue NIES-30</name>
    <dbReference type="NCBI Taxonomy" id="549789"/>
    <lineage>
        <taxon>Bacteria</taxon>
        <taxon>Bacillati</taxon>
        <taxon>Cyanobacteriota</taxon>
        <taxon>Cyanophyceae</taxon>
        <taxon>Oscillatoriophycideae</taxon>
        <taxon>Oscillatoriales</taxon>
        <taxon>Oscillatoriaceae</taxon>
        <taxon>Phormidium</taxon>
    </lineage>
</organism>
<dbReference type="InterPro" id="IPR000700">
    <property type="entry name" value="PAS-assoc_C"/>
</dbReference>
<dbReference type="STRING" id="549789.NIES30_03015"/>
<feature type="domain" description="Response regulatory" evidence="19">
    <location>
        <begin position="9"/>
        <end position="125"/>
    </location>
</feature>
<dbReference type="InterPro" id="IPR011006">
    <property type="entry name" value="CheY-like_superfamily"/>
</dbReference>
<dbReference type="CDD" id="cd07302">
    <property type="entry name" value="CHD"/>
    <property type="match status" value="1"/>
</dbReference>
<dbReference type="PANTHER" id="PTHR11920">
    <property type="entry name" value="GUANYLYL CYCLASE"/>
    <property type="match status" value="1"/>
</dbReference>
<dbReference type="Gene3D" id="3.30.70.1230">
    <property type="entry name" value="Nucleotide cyclase"/>
    <property type="match status" value="1"/>
</dbReference>
<dbReference type="NCBIfam" id="TIGR00229">
    <property type="entry name" value="sensory_box"/>
    <property type="match status" value="1"/>
</dbReference>
<dbReference type="InterPro" id="IPR001789">
    <property type="entry name" value="Sig_transdc_resp-reg_receiver"/>
</dbReference>
<dbReference type="InterPro" id="IPR035965">
    <property type="entry name" value="PAS-like_dom_sf"/>
</dbReference>
<evidence type="ECO:0000256" key="13">
    <source>
        <dbReference type="ARBA" id="ARBA00023239"/>
    </source>
</evidence>
<dbReference type="PROSITE" id="PS50112">
    <property type="entry name" value="PAS"/>
    <property type="match status" value="1"/>
</dbReference>
<reference evidence="23 24" key="1">
    <citation type="submission" date="2016-11" db="EMBL/GenBank/DDBJ databases">
        <title>Draft Genome Sequences of Nine Cyanobacterial Strains from Diverse Habitats.</title>
        <authorList>
            <person name="Zhu T."/>
            <person name="Hou S."/>
            <person name="Lu X."/>
            <person name="Hess W.R."/>
        </authorList>
    </citation>
    <scope>NUCLEOTIDE SEQUENCE [LARGE SCALE GENOMIC DNA]</scope>
    <source>
        <strain evidence="23 24">NIES-30</strain>
    </source>
</reference>
<dbReference type="SMART" id="SM00448">
    <property type="entry name" value="REC"/>
    <property type="match status" value="1"/>
</dbReference>
<dbReference type="GO" id="GO:0005886">
    <property type="term" value="C:plasma membrane"/>
    <property type="evidence" value="ECO:0007669"/>
    <property type="project" value="UniProtKB-ARBA"/>
</dbReference>
<proteinExistence type="inferred from homology"/>
<evidence type="ECO:0000256" key="11">
    <source>
        <dbReference type="ARBA" id="ARBA00022998"/>
    </source>
</evidence>
<evidence type="ECO:0000256" key="2">
    <source>
        <dbReference type="ARBA" id="ARBA00004370"/>
    </source>
</evidence>
<feature type="modified residue" description="4-aspartylphosphate" evidence="17">
    <location>
        <position position="58"/>
    </location>
</feature>
<dbReference type="PANTHER" id="PTHR11920:SF335">
    <property type="entry name" value="GUANYLATE CYCLASE"/>
    <property type="match status" value="1"/>
</dbReference>
<dbReference type="PROSITE" id="PS00452">
    <property type="entry name" value="GUANYLATE_CYCLASE_1"/>
    <property type="match status" value="1"/>
</dbReference>
<protein>
    <recommendedName>
        <fullName evidence="4">Adenylate cyclase</fullName>
        <ecNumber evidence="3">4.6.1.1</ecNumber>
    </recommendedName>
    <alternativeName>
        <fullName evidence="14">ATP pyrophosphate-lyase</fullName>
    </alternativeName>
    <alternativeName>
        <fullName evidence="15">Adenylyl cyclase</fullName>
    </alternativeName>
</protein>
<dbReference type="Pfam" id="PF00072">
    <property type="entry name" value="Response_reg"/>
    <property type="match status" value="1"/>
</dbReference>
<evidence type="ECO:0000256" key="6">
    <source>
        <dbReference type="ARBA" id="ARBA00022723"/>
    </source>
</evidence>
<dbReference type="AlphaFoldDB" id="A0A1U7JBB1"/>
<evidence type="ECO:0000256" key="18">
    <source>
        <dbReference type="RuleBase" id="RU000405"/>
    </source>
</evidence>
<evidence type="ECO:0000256" key="7">
    <source>
        <dbReference type="ARBA" id="ARBA00022741"/>
    </source>
</evidence>
<evidence type="ECO:0000256" key="15">
    <source>
        <dbReference type="ARBA" id="ARBA00032637"/>
    </source>
</evidence>
<evidence type="ECO:0000256" key="5">
    <source>
        <dbReference type="ARBA" id="ARBA00022692"/>
    </source>
</evidence>
<dbReference type="Gene3D" id="3.40.50.2300">
    <property type="match status" value="1"/>
</dbReference>
<dbReference type="PROSITE" id="PS50113">
    <property type="entry name" value="PAC"/>
    <property type="match status" value="1"/>
</dbReference>
<comment type="subcellular location">
    <subcellularLocation>
        <location evidence="2">Membrane</location>
    </subcellularLocation>
</comment>
<dbReference type="GO" id="GO:0005524">
    <property type="term" value="F:ATP binding"/>
    <property type="evidence" value="ECO:0007669"/>
    <property type="project" value="UniProtKB-KW"/>
</dbReference>
<dbReference type="EC" id="4.6.1.1" evidence="3"/>
<keyword evidence="7" id="KW-0547">Nucleotide-binding</keyword>
<comment type="caution">
    <text evidence="23">The sequence shown here is derived from an EMBL/GenBank/DDBJ whole genome shotgun (WGS) entry which is preliminary data.</text>
</comment>
<evidence type="ECO:0000256" key="1">
    <source>
        <dbReference type="ARBA" id="ARBA00001593"/>
    </source>
</evidence>
<evidence type="ECO:0000256" key="10">
    <source>
        <dbReference type="ARBA" id="ARBA00022989"/>
    </source>
</evidence>
<evidence type="ECO:0000259" key="21">
    <source>
        <dbReference type="PROSITE" id="PS50113"/>
    </source>
</evidence>
<evidence type="ECO:0000259" key="19">
    <source>
        <dbReference type="PROSITE" id="PS50110"/>
    </source>
</evidence>
<dbReference type="PROSITE" id="PS50125">
    <property type="entry name" value="GUANYLATE_CYCLASE_2"/>
    <property type="match status" value="1"/>
</dbReference>
<dbReference type="InterPro" id="IPR001054">
    <property type="entry name" value="A/G_cyclase"/>
</dbReference>
<dbReference type="InterPro" id="IPR029787">
    <property type="entry name" value="Nucleotide_cyclase"/>
</dbReference>
<dbReference type="InterPro" id="IPR000014">
    <property type="entry name" value="PAS"/>
</dbReference>
<keyword evidence="13 18" id="KW-0456">Lyase</keyword>
<dbReference type="InterPro" id="IPR018297">
    <property type="entry name" value="A/G_cyclase_CS"/>
</dbReference>
<keyword evidence="6" id="KW-0479">Metal-binding</keyword>
<dbReference type="PROSITE" id="PS50110">
    <property type="entry name" value="RESPONSE_REGULATORY"/>
    <property type="match status" value="1"/>
</dbReference>
<dbReference type="SUPFAM" id="SSF55073">
    <property type="entry name" value="Nucleotide cyclase"/>
    <property type="match status" value="1"/>
</dbReference>
<comment type="subunit">
    <text evidence="16">Homodimer. Can also exist as monomer.</text>
</comment>
<evidence type="ECO:0000313" key="24">
    <source>
        <dbReference type="Proteomes" id="UP000185557"/>
    </source>
</evidence>
<dbReference type="GO" id="GO:0006171">
    <property type="term" value="P:cAMP biosynthetic process"/>
    <property type="evidence" value="ECO:0007669"/>
    <property type="project" value="UniProtKB-KW"/>
</dbReference>
<dbReference type="InterPro" id="IPR050401">
    <property type="entry name" value="Cyclic_nucleotide_synthase"/>
</dbReference>
<dbReference type="EMBL" id="MRCG01000001">
    <property type="protein sequence ID" value="OKH51057.1"/>
    <property type="molecule type" value="Genomic_DNA"/>
</dbReference>
<dbReference type="SMART" id="SM00091">
    <property type="entry name" value="PAS"/>
    <property type="match status" value="1"/>
</dbReference>
<dbReference type="SMART" id="SM00044">
    <property type="entry name" value="CYCc"/>
    <property type="match status" value="1"/>
</dbReference>
<evidence type="ECO:0000313" key="23">
    <source>
        <dbReference type="EMBL" id="OKH51057.1"/>
    </source>
</evidence>
<evidence type="ECO:0000256" key="3">
    <source>
        <dbReference type="ARBA" id="ARBA00012201"/>
    </source>
</evidence>
<dbReference type="FunFam" id="3.30.70.1230:FF:000033">
    <property type="entry name" value="Adenylate cyclase"/>
    <property type="match status" value="1"/>
</dbReference>
<dbReference type="SUPFAM" id="SSF55785">
    <property type="entry name" value="PYP-like sensor domain (PAS domain)"/>
    <property type="match status" value="1"/>
</dbReference>
<keyword evidence="8" id="KW-0067">ATP-binding</keyword>
<name>A0A1U7JBB1_9CYAN</name>
<dbReference type="Gene3D" id="3.30.450.20">
    <property type="entry name" value="PAS domain"/>
    <property type="match status" value="1"/>
</dbReference>
<dbReference type="SUPFAM" id="SSF52172">
    <property type="entry name" value="CheY-like"/>
    <property type="match status" value="1"/>
</dbReference>
<dbReference type="CDD" id="cd00130">
    <property type="entry name" value="PAS"/>
    <property type="match status" value="1"/>
</dbReference>
<evidence type="ECO:0000256" key="14">
    <source>
        <dbReference type="ARBA" id="ARBA00032597"/>
    </source>
</evidence>
<keyword evidence="5" id="KW-0812">Transmembrane</keyword>
<dbReference type="GO" id="GO:0046872">
    <property type="term" value="F:metal ion binding"/>
    <property type="evidence" value="ECO:0007669"/>
    <property type="project" value="UniProtKB-KW"/>
</dbReference>
<dbReference type="Pfam" id="PF00989">
    <property type="entry name" value="PAS"/>
    <property type="match status" value="1"/>
</dbReference>
<evidence type="ECO:0000256" key="16">
    <source>
        <dbReference type="ARBA" id="ARBA00064436"/>
    </source>
</evidence>
<accession>A0A1U7JBB1</accession>
<dbReference type="OrthoDB" id="456159at2"/>
<evidence type="ECO:0000256" key="8">
    <source>
        <dbReference type="ARBA" id="ARBA00022840"/>
    </source>
</evidence>
<keyword evidence="9" id="KW-0460">Magnesium</keyword>
<dbReference type="Pfam" id="PF00211">
    <property type="entry name" value="Guanylate_cyc"/>
    <property type="match status" value="1"/>
</dbReference>
<dbReference type="RefSeq" id="WP_073606868.1">
    <property type="nucleotide sequence ID" value="NZ_MRCG01000001.1"/>
</dbReference>
<evidence type="ECO:0000259" key="20">
    <source>
        <dbReference type="PROSITE" id="PS50112"/>
    </source>
</evidence>
<keyword evidence="24" id="KW-1185">Reference proteome</keyword>
<keyword evidence="11" id="KW-0115">cAMP biosynthesis</keyword>
<comment type="similarity">
    <text evidence="18">Belongs to the adenylyl cyclase class-4/guanylyl cyclase family.</text>
</comment>
<feature type="domain" description="PAC" evidence="21">
    <location>
        <begin position="233"/>
        <end position="285"/>
    </location>
</feature>
<evidence type="ECO:0000259" key="22">
    <source>
        <dbReference type="PROSITE" id="PS50125"/>
    </source>
</evidence>
<gene>
    <name evidence="23" type="ORF">NIES30_03015</name>
</gene>
<evidence type="ECO:0000256" key="9">
    <source>
        <dbReference type="ARBA" id="ARBA00022842"/>
    </source>
</evidence>